<protein>
    <submittedName>
        <fullName evidence="1">Forkhead box protein L1</fullName>
    </submittedName>
</protein>
<dbReference type="EMBL" id="JANBUN010000887">
    <property type="protein sequence ID" value="KAJ2800783.1"/>
    <property type="molecule type" value="Genomic_DNA"/>
</dbReference>
<dbReference type="Proteomes" id="UP001140087">
    <property type="component" value="Unassembled WGS sequence"/>
</dbReference>
<gene>
    <name evidence="1" type="primary">FOXL1</name>
    <name evidence="1" type="ORF">H4R21_003038</name>
</gene>
<keyword evidence="2" id="KW-1185">Reference proteome</keyword>
<comment type="caution">
    <text evidence="1">The sequence shown here is derived from an EMBL/GenBank/DDBJ whole genome shotgun (WGS) entry which is preliminary data.</text>
</comment>
<proteinExistence type="predicted"/>
<evidence type="ECO:0000313" key="2">
    <source>
        <dbReference type="Proteomes" id="UP001140087"/>
    </source>
</evidence>
<sequence>MSEYSTPARSQQHSPAPLSSQQPMLPGADAALAVPGAYGLAPLDLPMPVAADISNAQLAYLKTAYPHRPFSPSAVDFANMNIASGYHTPHSATPVVAQPLPAALDAASASVAMPPAPSAEKPDFSYASLIAQSLVDAPMQRRTLNGIYEWIQERFPYYRTRQNWQNSIRHNLSLNKGFMKIKRDEAHPGKGSFWTFTPGYESCLNEGHFKPIRSRSGRAALAAAAAMAASKGAGTPDTEPTTPVSASAAERKPARKSEKRTVRAIRSAKSLKRSHSVPPRDNSAPPSQSTGDATAAAAADVPAPVCMAHCETAPVGMLPGRGTCKKMRVSSSQSHANAAPVSAMVLGAQPVMSYPQTPLFAPSPGLMNASPMSVVTSTMHTPLNQPAGFQFHMPSPCSVPMPISAMDLASAPACANGLYGFGGAHMGPSGVPMVDGVSGGVDGVSLFGDVPVSAGDPLGATRRAHLQPRISWHGTDNMQHALAGLQHQHHQYQSRALSNSLGVTMPGEPMDMGLAMLGDAGSAMCIGAEHSVGAMPVDWAMLASMPAAAVLPVDMSVHTPHLHHVSSISSIDAHSAHGGLQDQQHMVAGDASGVLPASEAAATGAAHNPGFMAFYDEMLRDPSSLVSVFGQDLSGWQCPTKTNTIDPAALCAVDPDSGAL</sequence>
<name>A0ACC1L4M4_9FUNG</name>
<evidence type="ECO:0000313" key="1">
    <source>
        <dbReference type="EMBL" id="KAJ2800783.1"/>
    </source>
</evidence>
<organism evidence="1 2">
    <name type="scientific">Coemansia helicoidea</name>
    <dbReference type="NCBI Taxonomy" id="1286919"/>
    <lineage>
        <taxon>Eukaryota</taxon>
        <taxon>Fungi</taxon>
        <taxon>Fungi incertae sedis</taxon>
        <taxon>Zoopagomycota</taxon>
        <taxon>Kickxellomycotina</taxon>
        <taxon>Kickxellomycetes</taxon>
        <taxon>Kickxellales</taxon>
        <taxon>Kickxellaceae</taxon>
        <taxon>Coemansia</taxon>
    </lineage>
</organism>
<accession>A0ACC1L4M4</accession>
<reference evidence="1" key="1">
    <citation type="submission" date="2022-07" db="EMBL/GenBank/DDBJ databases">
        <title>Phylogenomic reconstructions and comparative analyses of Kickxellomycotina fungi.</title>
        <authorList>
            <person name="Reynolds N.K."/>
            <person name="Stajich J.E."/>
            <person name="Barry K."/>
            <person name="Grigoriev I.V."/>
            <person name="Crous P."/>
            <person name="Smith M.E."/>
        </authorList>
    </citation>
    <scope>NUCLEOTIDE SEQUENCE</scope>
    <source>
        <strain evidence="1">BCRC 34780</strain>
    </source>
</reference>